<proteinExistence type="predicted"/>
<organism evidence="2 3">
    <name type="scientific">Trinickia violacea</name>
    <dbReference type="NCBI Taxonomy" id="2571746"/>
    <lineage>
        <taxon>Bacteria</taxon>
        <taxon>Pseudomonadati</taxon>
        <taxon>Pseudomonadota</taxon>
        <taxon>Betaproteobacteria</taxon>
        <taxon>Burkholderiales</taxon>
        <taxon>Burkholderiaceae</taxon>
        <taxon>Trinickia</taxon>
    </lineage>
</organism>
<dbReference type="KEGG" id="tvl:FAZ95_00960"/>
<dbReference type="AlphaFoldDB" id="A0A4P8ITX0"/>
<name>A0A4P8ITX0_9BURK</name>
<feature type="compositionally biased region" description="Polar residues" evidence="1">
    <location>
        <begin position="77"/>
        <end position="93"/>
    </location>
</feature>
<sequence>MRTLGGSHPEGDRMTRLARAAGLTLGTVHRMPCTLISVEPTFSSKAATRSISPFGRLDYRHLGGLPGSSVLYPRARQSASNRSLTSQQRPILS</sequence>
<keyword evidence="3" id="KW-1185">Reference proteome</keyword>
<dbReference type="Proteomes" id="UP000298656">
    <property type="component" value="Chromosome 1"/>
</dbReference>
<gene>
    <name evidence="2" type="ORF">FAZ95_00960</name>
</gene>
<dbReference type="EMBL" id="CP040077">
    <property type="protein sequence ID" value="QCP51597.1"/>
    <property type="molecule type" value="Genomic_DNA"/>
</dbReference>
<evidence type="ECO:0000256" key="1">
    <source>
        <dbReference type="SAM" id="MobiDB-lite"/>
    </source>
</evidence>
<reference evidence="2 3" key="1">
    <citation type="submission" date="2019-05" db="EMBL/GenBank/DDBJ databases">
        <title>Burkholderia sp. DHOD12, isolated from subtropical forest soil.</title>
        <authorList>
            <person name="Gao Z.-H."/>
            <person name="Qiu L.-H."/>
        </authorList>
    </citation>
    <scope>NUCLEOTIDE SEQUENCE [LARGE SCALE GENOMIC DNA]</scope>
    <source>
        <strain evidence="2 3">DHOD12</strain>
    </source>
</reference>
<evidence type="ECO:0000313" key="2">
    <source>
        <dbReference type="EMBL" id="QCP51597.1"/>
    </source>
</evidence>
<protein>
    <submittedName>
        <fullName evidence="2">Uncharacterized protein</fullName>
    </submittedName>
</protein>
<evidence type="ECO:0000313" key="3">
    <source>
        <dbReference type="Proteomes" id="UP000298656"/>
    </source>
</evidence>
<feature type="region of interest" description="Disordered" evidence="1">
    <location>
        <begin position="69"/>
        <end position="93"/>
    </location>
</feature>
<dbReference type="RefSeq" id="WP_137334375.1">
    <property type="nucleotide sequence ID" value="NZ_CP040077.1"/>
</dbReference>
<accession>A0A4P8ITX0</accession>